<dbReference type="Proteomes" id="UP000032229">
    <property type="component" value="Chromosome"/>
</dbReference>
<reference evidence="2 3" key="1">
    <citation type="submission" date="2014-02" db="EMBL/GenBank/DDBJ databases">
        <authorList>
            <person name="Young C.-C."/>
            <person name="Hameed A."/>
            <person name="Huang H.-C."/>
            <person name="Shahina M."/>
        </authorList>
    </citation>
    <scope>NUCLEOTIDE SEQUENCE [LARGE SCALE GENOMIC DNA]</scope>
    <source>
        <strain evidence="2 3">CC-SAMT-1</strain>
    </source>
</reference>
<dbReference type="InterPro" id="IPR024775">
    <property type="entry name" value="DinB-like"/>
</dbReference>
<dbReference type="Gene3D" id="1.20.120.450">
    <property type="entry name" value="dinb family like domain"/>
    <property type="match status" value="1"/>
</dbReference>
<evidence type="ECO:0000313" key="2">
    <source>
        <dbReference type="EMBL" id="AJR02757.1"/>
    </source>
</evidence>
<dbReference type="OrthoDB" id="4295522at2"/>
<dbReference type="RefSeq" id="WP_044637436.1">
    <property type="nucleotide sequence ID" value="NZ_CP007202.1"/>
</dbReference>
<dbReference type="PATRIC" id="fig|1454006.5.peg.555"/>
<evidence type="ECO:0000313" key="3">
    <source>
        <dbReference type="Proteomes" id="UP000032229"/>
    </source>
</evidence>
<gene>
    <name evidence="2" type="ORF">AW14_02900</name>
</gene>
<keyword evidence="3" id="KW-1185">Reference proteome</keyword>
<dbReference type="HOGENOM" id="CLU_125425_0_0_10"/>
<organism evidence="2 3">
    <name type="scientific">Siansivirga zeaxanthinifaciens CC-SAMT-1</name>
    <dbReference type="NCBI Taxonomy" id="1454006"/>
    <lineage>
        <taxon>Bacteria</taxon>
        <taxon>Pseudomonadati</taxon>
        <taxon>Bacteroidota</taxon>
        <taxon>Flavobacteriia</taxon>
        <taxon>Flavobacteriales</taxon>
        <taxon>Flavobacteriaceae</taxon>
        <taxon>Siansivirga</taxon>
    </lineage>
</organism>
<dbReference type="KEGG" id="sze:AW14_02900"/>
<accession>A0A0C5W941</accession>
<dbReference type="Pfam" id="PF12867">
    <property type="entry name" value="DinB_2"/>
    <property type="match status" value="1"/>
</dbReference>
<dbReference type="AlphaFoldDB" id="A0A0C5W941"/>
<feature type="domain" description="DinB-like" evidence="1">
    <location>
        <begin position="11"/>
        <end position="144"/>
    </location>
</feature>
<dbReference type="SUPFAM" id="SSF109854">
    <property type="entry name" value="DinB/YfiT-like putative metalloenzymes"/>
    <property type="match status" value="1"/>
</dbReference>
<dbReference type="EMBL" id="CP007202">
    <property type="protein sequence ID" value="AJR02757.1"/>
    <property type="molecule type" value="Genomic_DNA"/>
</dbReference>
<dbReference type="InterPro" id="IPR034660">
    <property type="entry name" value="DinB/YfiT-like"/>
</dbReference>
<name>A0A0C5W941_9FLAO</name>
<sequence length="154" mass="17598">MSFTLEILPNTRKFFKEYLDTISLEDLNKIPEGFNNNIIWNIGHIVVTQQLLCYKLSGLPMMVSDELIAKFCKGSKPDGHTCEEEVETIKALLFSTIEQLKEDYNNGLFKTYNTYTVSTTGNTLHTIDEALQFVSFHEGMHYGYVMALIRAINS</sequence>
<protein>
    <recommendedName>
        <fullName evidence="1">DinB-like domain-containing protein</fullName>
    </recommendedName>
</protein>
<proteinExistence type="predicted"/>
<evidence type="ECO:0000259" key="1">
    <source>
        <dbReference type="Pfam" id="PF12867"/>
    </source>
</evidence>